<dbReference type="InterPro" id="IPR003594">
    <property type="entry name" value="HATPase_dom"/>
</dbReference>
<keyword evidence="7 14" id="KW-0418">Kinase</keyword>
<evidence type="ECO:0000256" key="1">
    <source>
        <dbReference type="ARBA" id="ARBA00000085"/>
    </source>
</evidence>
<dbReference type="RefSeq" id="WP_305003619.1">
    <property type="nucleotide sequence ID" value="NZ_JAUQUB010000003.1"/>
</dbReference>
<evidence type="ECO:0000259" key="12">
    <source>
        <dbReference type="PROSITE" id="PS50109"/>
    </source>
</evidence>
<dbReference type="PANTHER" id="PTHR45436">
    <property type="entry name" value="SENSOR HISTIDINE KINASE YKOH"/>
    <property type="match status" value="1"/>
</dbReference>
<dbReference type="Proteomes" id="UP001241072">
    <property type="component" value="Unassembled WGS sequence"/>
</dbReference>
<evidence type="ECO:0000313" key="15">
    <source>
        <dbReference type="Proteomes" id="UP001241072"/>
    </source>
</evidence>
<dbReference type="PROSITE" id="PS50885">
    <property type="entry name" value="HAMP"/>
    <property type="match status" value="1"/>
</dbReference>
<dbReference type="PANTHER" id="PTHR45436:SF5">
    <property type="entry name" value="SENSOR HISTIDINE KINASE TRCS"/>
    <property type="match status" value="1"/>
</dbReference>
<evidence type="ECO:0000256" key="10">
    <source>
        <dbReference type="ARBA" id="ARBA00023136"/>
    </source>
</evidence>
<accession>A0ABT9BRC6</accession>
<dbReference type="CDD" id="cd00082">
    <property type="entry name" value="HisKA"/>
    <property type="match status" value="1"/>
</dbReference>
<comment type="subcellular location">
    <subcellularLocation>
        <location evidence="2">Cell membrane</location>
    </subcellularLocation>
</comment>
<dbReference type="SUPFAM" id="SSF55874">
    <property type="entry name" value="ATPase domain of HSP90 chaperone/DNA topoisomerase II/histidine kinase"/>
    <property type="match status" value="1"/>
</dbReference>
<dbReference type="InterPro" id="IPR004358">
    <property type="entry name" value="Sig_transdc_His_kin-like_C"/>
</dbReference>
<dbReference type="InterPro" id="IPR050428">
    <property type="entry name" value="TCS_sensor_his_kinase"/>
</dbReference>
<dbReference type="SUPFAM" id="SSF158472">
    <property type="entry name" value="HAMP domain-like"/>
    <property type="match status" value="1"/>
</dbReference>
<evidence type="ECO:0000256" key="3">
    <source>
        <dbReference type="ARBA" id="ARBA00012438"/>
    </source>
</evidence>
<evidence type="ECO:0000256" key="9">
    <source>
        <dbReference type="ARBA" id="ARBA00023012"/>
    </source>
</evidence>
<evidence type="ECO:0000259" key="13">
    <source>
        <dbReference type="PROSITE" id="PS50885"/>
    </source>
</evidence>
<dbReference type="Gene3D" id="1.10.287.130">
    <property type="match status" value="1"/>
</dbReference>
<name>A0ABT9BRC6_9MICO</name>
<dbReference type="PRINTS" id="PR00344">
    <property type="entry name" value="BCTRLSENSOR"/>
</dbReference>
<sequence length="429" mass="45277">MRWRTTLAATLVVGVALGLGSVAFSSIVERSLVDGVTETAERDADTVASLLEGSGSTMLPELDDALVQLVDGAGVIVESSADADDWALPAAASPKRADVDGALYLLVTRPVTVAGADFELRLALPLRDALDSADTVRRLLAIAVPVLLVLLAAVIWFVVGRALTPVERIRARVEAIGPGDLDARVDVPPTGDEIARLAATMNRMLDRLDSAAAAQRRFISDASHELRSPLASIRQHAEVARDHPDRLTGVELADVVLAEGIRLQDLVDQLLVLAWLAETGGALARKPVDLDDLALGEARRLRDTTALTIDSSAVAAARVEGDERLLARVLRNLADNAARHAHSRVALAVGARGREVEVVVEDDGTGIPESDRGRVFERFVRLDEARARDTGGSGLGLSIVAEIVRAHGGRVSVGESALGGARFVVTLPG</sequence>
<keyword evidence="8 11" id="KW-1133">Transmembrane helix</keyword>
<dbReference type="SUPFAM" id="SSF47384">
    <property type="entry name" value="Homodimeric domain of signal transducing histidine kinase"/>
    <property type="match status" value="1"/>
</dbReference>
<dbReference type="CDD" id="cd06225">
    <property type="entry name" value="HAMP"/>
    <property type="match status" value="1"/>
</dbReference>
<dbReference type="SMART" id="SM00387">
    <property type="entry name" value="HATPase_c"/>
    <property type="match status" value="1"/>
</dbReference>
<evidence type="ECO:0000313" key="14">
    <source>
        <dbReference type="EMBL" id="MDO7883194.1"/>
    </source>
</evidence>
<keyword evidence="4" id="KW-0597">Phosphoprotein</keyword>
<dbReference type="Gene3D" id="6.10.340.10">
    <property type="match status" value="1"/>
</dbReference>
<keyword evidence="10 11" id="KW-0472">Membrane</keyword>
<feature type="transmembrane region" description="Helical" evidence="11">
    <location>
        <begin position="139"/>
        <end position="159"/>
    </location>
</feature>
<keyword evidence="9" id="KW-0902">Two-component regulatory system</keyword>
<evidence type="ECO:0000256" key="2">
    <source>
        <dbReference type="ARBA" id="ARBA00004236"/>
    </source>
</evidence>
<evidence type="ECO:0000256" key="8">
    <source>
        <dbReference type="ARBA" id="ARBA00022989"/>
    </source>
</evidence>
<evidence type="ECO:0000256" key="5">
    <source>
        <dbReference type="ARBA" id="ARBA00022679"/>
    </source>
</evidence>
<dbReference type="InterPro" id="IPR003661">
    <property type="entry name" value="HisK_dim/P_dom"/>
</dbReference>
<comment type="catalytic activity">
    <reaction evidence="1">
        <text>ATP + protein L-histidine = ADP + protein N-phospho-L-histidine.</text>
        <dbReference type="EC" id="2.7.13.3"/>
    </reaction>
</comment>
<comment type="caution">
    <text evidence="14">The sequence shown here is derived from an EMBL/GenBank/DDBJ whole genome shotgun (WGS) entry which is preliminary data.</text>
</comment>
<dbReference type="PROSITE" id="PS50109">
    <property type="entry name" value="HIS_KIN"/>
    <property type="match status" value="1"/>
</dbReference>
<dbReference type="EC" id="2.7.13.3" evidence="3"/>
<dbReference type="Pfam" id="PF02518">
    <property type="entry name" value="HATPase_c"/>
    <property type="match status" value="1"/>
</dbReference>
<evidence type="ECO:0000256" key="7">
    <source>
        <dbReference type="ARBA" id="ARBA00022777"/>
    </source>
</evidence>
<protein>
    <recommendedName>
        <fullName evidence="3">histidine kinase</fullName>
        <ecNumber evidence="3">2.7.13.3</ecNumber>
    </recommendedName>
</protein>
<dbReference type="SMART" id="SM00388">
    <property type="entry name" value="HisKA"/>
    <property type="match status" value="1"/>
</dbReference>
<dbReference type="Pfam" id="PF00512">
    <property type="entry name" value="HisKA"/>
    <property type="match status" value="1"/>
</dbReference>
<dbReference type="Gene3D" id="3.30.565.10">
    <property type="entry name" value="Histidine kinase-like ATPase, C-terminal domain"/>
    <property type="match status" value="1"/>
</dbReference>
<keyword evidence="15" id="KW-1185">Reference proteome</keyword>
<dbReference type="EMBL" id="JAUQUB010000003">
    <property type="protein sequence ID" value="MDO7883194.1"/>
    <property type="molecule type" value="Genomic_DNA"/>
</dbReference>
<dbReference type="InterPro" id="IPR036890">
    <property type="entry name" value="HATPase_C_sf"/>
</dbReference>
<feature type="domain" description="Histidine kinase" evidence="12">
    <location>
        <begin position="221"/>
        <end position="429"/>
    </location>
</feature>
<dbReference type="InterPro" id="IPR005467">
    <property type="entry name" value="His_kinase_dom"/>
</dbReference>
<organism evidence="14 15">
    <name type="scientific">Antiquaquibacter soli</name>
    <dbReference type="NCBI Taxonomy" id="3064523"/>
    <lineage>
        <taxon>Bacteria</taxon>
        <taxon>Bacillati</taxon>
        <taxon>Actinomycetota</taxon>
        <taxon>Actinomycetes</taxon>
        <taxon>Micrococcales</taxon>
        <taxon>Microbacteriaceae</taxon>
        <taxon>Antiquaquibacter</taxon>
    </lineage>
</organism>
<feature type="domain" description="HAMP" evidence="13">
    <location>
        <begin position="160"/>
        <end position="213"/>
    </location>
</feature>
<evidence type="ECO:0000256" key="4">
    <source>
        <dbReference type="ARBA" id="ARBA00022553"/>
    </source>
</evidence>
<keyword evidence="5" id="KW-0808">Transferase</keyword>
<dbReference type="GO" id="GO:0016301">
    <property type="term" value="F:kinase activity"/>
    <property type="evidence" value="ECO:0007669"/>
    <property type="project" value="UniProtKB-KW"/>
</dbReference>
<dbReference type="Pfam" id="PF00672">
    <property type="entry name" value="HAMP"/>
    <property type="match status" value="1"/>
</dbReference>
<reference evidence="14 15" key="1">
    <citation type="submission" date="2023-07" db="EMBL/GenBank/DDBJ databases">
        <title>Protaetiibacter sp. nov WY-16 isolated from soil.</title>
        <authorList>
            <person name="Liu B."/>
            <person name="Wan Y."/>
        </authorList>
    </citation>
    <scope>NUCLEOTIDE SEQUENCE [LARGE SCALE GENOMIC DNA]</scope>
    <source>
        <strain evidence="14 15">WY-16</strain>
    </source>
</reference>
<evidence type="ECO:0000256" key="6">
    <source>
        <dbReference type="ARBA" id="ARBA00022692"/>
    </source>
</evidence>
<dbReference type="InterPro" id="IPR003660">
    <property type="entry name" value="HAMP_dom"/>
</dbReference>
<keyword evidence="6 11" id="KW-0812">Transmembrane</keyword>
<dbReference type="InterPro" id="IPR036097">
    <property type="entry name" value="HisK_dim/P_sf"/>
</dbReference>
<evidence type="ECO:0000256" key="11">
    <source>
        <dbReference type="SAM" id="Phobius"/>
    </source>
</evidence>
<gene>
    <name evidence="14" type="ORF">Q5716_13235</name>
</gene>
<proteinExistence type="predicted"/>
<dbReference type="SMART" id="SM00304">
    <property type="entry name" value="HAMP"/>
    <property type="match status" value="1"/>
</dbReference>